<evidence type="ECO:0000313" key="3">
    <source>
        <dbReference type="EMBL" id="MCB6961252.1"/>
    </source>
</evidence>
<dbReference type="GO" id="GO:0003677">
    <property type="term" value="F:DNA binding"/>
    <property type="evidence" value="ECO:0007669"/>
    <property type="project" value="UniProtKB-KW"/>
</dbReference>
<dbReference type="SMART" id="SM00530">
    <property type="entry name" value="HTH_XRE"/>
    <property type="match status" value="1"/>
</dbReference>
<protein>
    <submittedName>
        <fullName evidence="3">Helix-turn-helix domain-containing protein</fullName>
    </submittedName>
</protein>
<evidence type="ECO:0000259" key="2">
    <source>
        <dbReference type="PROSITE" id="PS50943"/>
    </source>
</evidence>
<proteinExistence type="predicted"/>
<dbReference type="PANTHER" id="PTHR46558">
    <property type="entry name" value="TRACRIPTIONAL REGULATORY PROTEIN-RELATED-RELATED"/>
    <property type="match status" value="1"/>
</dbReference>
<dbReference type="InterPro" id="IPR010982">
    <property type="entry name" value="Lambda_DNA-bd_dom_sf"/>
</dbReference>
<accession>A0AAW4UMQ9</accession>
<gene>
    <name evidence="3" type="ORF">LIZ82_10175</name>
</gene>
<dbReference type="SUPFAM" id="SSF47413">
    <property type="entry name" value="lambda repressor-like DNA-binding domains"/>
    <property type="match status" value="1"/>
</dbReference>
<dbReference type="PANTHER" id="PTHR46558:SF11">
    <property type="entry name" value="HTH-TYPE TRANSCRIPTIONAL REGULATOR XRE"/>
    <property type="match status" value="1"/>
</dbReference>
<dbReference type="PROSITE" id="PS50943">
    <property type="entry name" value="HTH_CROC1"/>
    <property type="match status" value="1"/>
</dbReference>
<dbReference type="Proteomes" id="UP001197741">
    <property type="component" value="Unassembled WGS sequence"/>
</dbReference>
<dbReference type="InterPro" id="IPR001387">
    <property type="entry name" value="Cro/C1-type_HTH"/>
</dbReference>
<reference evidence="3" key="1">
    <citation type="submission" date="2021-10" db="EMBL/GenBank/DDBJ databases">
        <title>Collection of gut derived symbiotic bacterial strains cultured from healthy donors.</title>
        <authorList>
            <person name="Lin H."/>
            <person name="Littmann E."/>
            <person name="Kohout C."/>
            <person name="Pamer E.G."/>
        </authorList>
    </citation>
    <scope>NUCLEOTIDE SEQUENCE</scope>
    <source>
        <strain evidence="3">DFI.7.28A</strain>
    </source>
</reference>
<evidence type="ECO:0000313" key="4">
    <source>
        <dbReference type="Proteomes" id="UP001197741"/>
    </source>
</evidence>
<evidence type="ECO:0000256" key="1">
    <source>
        <dbReference type="ARBA" id="ARBA00023125"/>
    </source>
</evidence>
<name>A0AAW4UMQ9_9FIRM</name>
<dbReference type="Gene3D" id="1.10.260.40">
    <property type="entry name" value="lambda repressor-like DNA-binding domains"/>
    <property type="match status" value="1"/>
</dbReference>
<dbReference type="Pfam" id="PF01381">
    <property type="entry name" value="HTH_3"/>
    <property type="match status" value="1"/>
</dbReference>
<sequence length="121" mass="13479">MSLSTELKDDELSIGKLIKKQRKEKGLTQQALAEELNVSSQAISKWEREICEPDKQLWVKLSKILDIPKERFACLYEAPADNGDVTVPPGVIAALNTFADALSMVKSNMWGGKNDDRDSDN</sequence>
<dbReference type="AlphaFoldDB" id="A0AAW4UMQ9"/>
<dbReference type="RefSeq" id="WP_138305605.1">
    <property type="nucleotide sequence ID" value="NZ_CP143947.1"/>
</dbReference>
<feature type="domain" description="HTH cro/C1-type" evidence="2">
    <location>
        <begin position="18"/>
        <end position="72"/>
    </location>
</feature>
<keyword evidence="1" id="KW-0238">DNA-binding</keyword>
<dbReference type="CDD" id="cd00093">
    <property type="entry name" value="HTH_XRE"/>
    <property type="match status" value="1"/>
</dbReference>
<organism evidence="3 4">
    <name type="scientific">Agathobacter rectalis</name>
    <dbReference type="NCBI Taxonomy" id="39491"/>
    <lineage>
        <taxon>Bacteria</taxon>
        <taxon>Bacillati</taxon>
        <taxon>Bacillota</taxon>
        <taxon>Clostridia</taxon>
        <taxon>Lachnospirales</taxon>
        <taxon>Lachnospiraceae</taxon>
        <taxon>Agathobacter</taxon>
    </lineage>
</organism>
<dbReference type="EMBL" id="JAJCJQ010000015">
    <property type="protein sequence ID" value="MCB6961252.1"/>
    <property type="molecule type" value="Genomic_DNA"/>
</dbReference>
<comment type="caution">
    <text evidence="3">The sequence shown here is derived from an EMBL/GenBank/DDBJ whole genome shotgun (WGS) entry which is preliminary data.</text>
</comment>